<evidence type="ECO:0000313" key="5">
    <source>
        <dbReference type="Proteomes" id="UP000000749"/>
    </source>
</evidence>
<dbReference type="RefSeq" id="WP_000160965.1">
    <property type="nucleotide sequence ID" value="NC_011750.1"/>
</dbReference>
<dbReference type="Gene3D" id="3.40.50.720">
    <property type="entry name" value="NAD(P)-binding Rossmann-like Domain"/>
    <property type="match status" value="1"/>
</dbReference>
<dbReference type="PRINTS" id="PR00080">
    <property type="entry name" value="SDRFAMILY"/>
</dbReference>
<dbReference type="HOGENOM" id="CLU_010194_2_10_6"/>
<dbReference type="Proteomes" id="UP000000749">
    <property type="component" value="Chromosome"/>
</dbReference>
<keyword evidence="2 4" id="KW-0560">Oxidoreductase</keyword>
<evidence type="ECO:0000256" key="1">
    <source>
        <dbReference type="ARBA" id="ARBA00006484"/>
    </source>
</evidence>
<reference evidence="5" key="1">
    <citation type="journal article" date="2009" name="PLoS Genet.">
        <title>Organised genome dynamics in the Escherichia coli species results in highly diverse adaptive paths.</title>
        <authorList>
            <person name="Touchon M."/>
            <person name="Hoede C."/>
            <person name="Tenaillon O."/>
            <person name="Barbe V."/>
            <person name="Baeriswyl S."/>
            <person name="Bidet P."/>
            <person name="Bingen E."/>
            <person name="Bonacorsi S."/>
            <person name="Bouchier C."/>
            <person name="Bouvet O."/>
            <person name="Calteau A."/>
            <person name="Chiapello H."/>
            <person name="Clermont O."/>
            <person name="Cruveiller S."/>
            <person name="Danchin A."/>
            <person name="Diard M."/>
            <person name="Dossat C."/>
            <person name="Karoui M.E."/>
            <person name="Frapy E."/>
            <person name="Garry L."/>
            <person name="Ghigo J.M."/>
            <person name="Gilles A.M."/>
            <person name="Johnson J."/>
            <person name="Le Bouguenec C."/>
            <person name="Lescat M."/>
            <person name="Mangenot S."/>
            <person name="Martinez-Jehanne V."/>
            <person name="Matic I."/>
            <person name="Nassif X."/>
            <person name="Oztas S."/>
            <person name="Petit M.A."/>
            <person name="Pichon C."/>
            <person name="Rouy Z."/>
            <person name="Ruf C.S."/>
            <person name="Schneider D."/>
            <person name="Tourret J."/>
            <person name="Vacherie B."/>
            <person name="Vallenet D."/>
            <person name="Medigue C."/>
            <person name="Rocha E.P.C."/>
            <person name="Denamur E."/>
        </authorList>
    </citation>
    <scope>NUCLEOTIDE SEQUENCE [LARGE SCALE GENOMIC DNA]</scope>
    <source>
        <strain evidence="5">IAI39 / ExPEC</strain>
    </source>
</reference>
<dbReference type="EMBL" id="CU928164">
    <property type="protein sequence ID" value="CAR17489.1"/>
    <property type="molecule type" value="Genomic_DNA"/>
</dbReference>
<sequence>MTKIALVTGGSKGIGYAAAKALYDIGYTVIVAARNEETLQQCAQGLAKERFIPLVADVTDESAVVALFAEIKALFGRLDLLFNNAGNNSPAKSIEEVEFTEWTRVFNANIHSTFLCSKEAIKIMKAQQPMGGRIINNASISALTPRLYTAPYTASKHAVTGLTKAISLDCRKFNIACGQINIGNAETTLSNRMRKGVYQADGAIKAEDMMNVADVAAAIQMMAQLPVTTNVLEITIMANNMPYVGRG</sequence>
<evidence type="ECO:0000313" key="4">
    <source>
        <dbReference type="EMBL" id="CAR17489.1"/>
    </source>
</evidence>
<dbReference type="GO" id="GO:0016491">
    <property type="term" value="F:oxidoreductase activity"/>
    <property type="evidence" value="ECO:0007669"/>
    <property type="project" value="UniProtKB-KW"/>
</dbReference>
<dbReference type="SUPFAM" id="SSF51735">
    <property type="entry name" value="NAD(P)-binding Rossmann-fold domains"/>
    <property type="match status" value="1"/>
</dbReference>
<dbReference type="PATRIC" id="fig|585057.6.peg.1417"/>
<protein>
    <submittedName>
        <fullName evidence="4">Putative short-chain dehydrogenase/reductase</fullName>
        <ecNumber evidence="4">1.1.1.-</ecNumber>
    </submittedName>
</protein>
<dbReference type="PROSITE" id="PS00061">
    <property type="entry name" value="ADH_SHORT"/>
    <property type="match status" value="1"/>
</dbReference>
<organism evidence="4 5">
    <name type="scientific">Escherichia coli O7:K1 (strain IAI39 / ExPEC)</name>
    <dbReference type="NCBI Taxonomy" id="585057"/>
    <lineage>
        <taxon>Bacteria</taxon>
        <taxon>Pseudomonadati</taxon>
        <taxon>Pseudomonadota</taxon>
        <taxon>Gammaproteobacteria</taxon>
        <taxon>Enterobacterales</taxon>
        <taxon>Enterobacteriaceae</taxon>
        <taxon>Escherichia</taxon>
    </lineage>
</organism>
<proteinExistence type="inferred from homology"/>
<dbReference type="FunFam" id="3.40.50.720:FF:000084">
    <property type="entry name" value="Short-chain dehydrogenase reductase"/>
    <property type="match status" value="1"/>
</dbReference>
<comment type="similarity">
    <text evidence="1 3">Belongs to the short-chain dehydrogenases/reductases (SDR) family.</text>
</comment>
<dbReference type="AlphaFoldDB" id="A0A0H3MFS4"/>
<dbReference type="PRINTS" id="PR00081">
    <property type="entry name" value="GDHRDH"/>
</dbReference>
<dbReference type="KEGG" id="ect:ECIAI39_1355"/>
<dbReference type="InterPro" id="IPR036291">
    <property type="entry name" value="NAD(P)-bd_dom_sf"/>
</dbReference>
<dbReference type="InterPro" id="IPR020904">
    <property type="entry name" value="Sc_DH/Rdtase_CS"/>
</dbReference>
<evidence type="ECO:0000256" key="3">
    <source>
        <dbReference type="RuleBase" id="RU000363"/>
    </source>
</evidence>
<name>A0A0H3MFS4_ECO7I</name>
<dbReference type="PANTHER" id="PTHR43669">
    <property type="entry name" value="5-KETO-D-GLUCONATE 5-REDUCTASE"/>
    <property type="match status" value="1"/>
</dbReference>
<dbReference type="InterPro" id="IPR002347">
    <property type="entry name" value="SDR_fam"/>
</dbReference>
<dbReference type="CDD" id="cd05233">
    <property type="entry name" value="SDR_c"/>
    <property type="match status" value="1"/>
</dbReference>
<evidence type="ECO:0000256" key="2">
    <source>
        <dbReference type="ARBA" id="ARBA00023002"/>
    </source>
</evidence>
<dbReference type="PANTHER" id="PTHR43669:SF12">
    <property type="entry name" value="BLR5618 PROTEIN"/>
    <property type="match status" value="1"/>
</dbReference>
<gene>
    <name evidence="4" type="ordered locus">ECIAI39_1355</name>
</gene>
<dbReference type="EC" id="1.1.1.-" evidence="4"/>
<dbReference type="STRING" id="585057.ECIAI39_1355"/>
<accession>A0A0H3MFS4</accession>
<dbReference type="Pfam" id="PF00106">
    <property type="entry name" value="adh_short"/>
    <property type="match status" value="1"/>
</dbReference>